<protein>
    <submittedName>
        <fullName evidence="1">Uncharacterized protein</fullName>
    </submittedName>
</protein>
<name>A0A3M7R2E4_BRAPC</name>
<evidence type="ECO:0000313" key="2">
    <source>
        <dbReference type="Proteomes" id="UP000276133"/>
    </source>
</evidence>
<comment type="caution">
    <text evidence="1">The sequence shown here is derived from an EMBL/GenBank/DDBJ whole genome shotgun (WGS) entry which is preliminary data.</text>
</comment>
<organism evidence="1 2">
    <name type="scientific">Brachionus plicatilis</name>
    <name type="common">Marine rotifer</name>
    <name type="synonym">Brachionus muelleri</name>
    <dbReference type="NCBI Taxonomy" id="10195"/>
    <lineage>
        <taxon>Eukaryota</taxon>
        <taxon>Metazoa</taxon>
        <taxon>Spiralia</taxon>
        <taxon>Gnathifera</taxon>
        <taxon>Rotifera</taxon>
        <taxon>Eurotatoria</taxon>
        <taxon>Monogononta</taxon>
        <taxon>Pseudotrocha</taxon>
        <taxon>Ploima</taxon>
        <taxon>Brachionidae</taxon>
        <taxon>Brachionus</taxon>
    </lineage>
</organism>
<sequence length="61" mass="6988">MNKSLHVKLSIRQPIKPTVHQIQIKNLNKNRYRVPIPIRSISGILIATLFSCKNSNSLDSY</sequence>
<accession>A0A3M7R2E4</accession>
<dbReference type="EMBL" id="REGN01004385">
    <property type="protein sequence ID" value="RNA17753.1"/>
    <property type="molecule type" value="Genomic_DNA"/>
</dbReference>
<reference evidence="1 2" key="1">
    <citation type="journal article" date="2018" name="Sci. Rep.">
        <title>Genomic signatures of local adaptation to the degree of environmental predictability in rotifers.</title>
        <authorList>
            <person name="Franch-Gras L."/>
            <person name="Hahn C."/>
            <person name="Garcia-Roger E.M."/>
            <person name="Carmona M.J."/>
            <person name="Serra M."/>
            <person name="Gomez A."/>
        </authorList>
    </citation>
    <scope>NUCLEOTIDE SEQUENCE [LARGE SCALE GENOMIC DNA]</scope>
    <source>
        <strain evidence="1">HYR1</strain>
    </source>
</reference>
<keyword evidence="2" id="KW-1185">Reference proteome</keyword>
<dbReference type="Proteomes" id="UP000276133">
    <property type="component" value="Unassembled WGS sequence"/>
</dbReference>
<gene>
    <name evidence="1" type="ORF">BpHYR1_042143</name>
</gene>
<dbReference type="AlphaFoldDB" id="A0A3M7R2E4"/>
<proteinExistence type="predicted"/>
<evidence type="ECO:0000313" key="1">
    <source>
        <dbReference type="EMBL" id="RNA17753.1"/>
    </source>
</evidence>